<name>A0AC34FEQ0_9BILA</name>
<evidence type="ECO:0000313" key="1">
    <source>
        <dbReference type="Proteomes" id="UP000887579"/>
    </source>
</evidence>
<sequence length="509" mass="58979">MANAAPDGLAMAQILRNSAAGFLKIGMPVGGMFAAALSLGPDSSEQKAITALDIRMQKGFNQTALNIKYATTEILLHNVLESFRRDIIGKMILFNEELTYMKSPTKKTEESINDFKNYCKSTTIGPLFLLREIRTRLQFCFFEKNAEKNDFLMVEWKKVIRKVLAENVLHHDFPKYESCTNDIFEIVSMMNEDDSKKALNKIQESSVSYEKTRDACNAIISIINDFSYDSSRDCILERILQATQYKHNPLHQFSALVSSVSLNLLSNGIFCANITYAQDPDKYVWYNRSLLEKFEHISDALIKWIPENLNRSWPNFEKEVVNEIIQLSPLSIIKRKDYSNFNHEIYHNLTYYGNVHYRRQNMISQDFSNFNFFANCTADSCFQIMNKEKKVRVIVTRHLRAEYRRSLSAKEWAIKNYPAIKSTIKAHRHIPYLSGLDAFFFSEHGQHLLAKNIYNTIVIIRDTGNIRCSITNYVIRSFRDNKINGVCVLNPPVFYDFEECVQFKVILFI</sequence>
<accession>A0AC34FEQ0</accession>
<dbReference type="WBParaSite" id="ES5_v2.g15624.t1">
    <property type="protein sequence ID" value="ES5_v2.g15624.t1"/>
    <property type="gene ID" value="ES5_v2.g15624"/>
</dbReference>
<dbReference type="Proteomes" id="UP000887579">
    <property type="component" value="Unplaced"/>
</dbReference>
<evidence type="ECO:0000313" key="2">
    <source>
        <dbReference type="WBParaSite" id="ES5_v2.g15624.t1"/>
    </source>
</evidence>
<protein>
    <submittedName>
        <fullName evidence="2">Uncharacterized protein</fullName>
    </submittedName>
</protein>
<organism evidence="1 2">
    <name type="scientific">Panagrolaimus sp. ES5</name>
    <dbReference type="NCBI Taxonomy" id="591445"/>
    <lineage>
        <taxon>Eukaryota</taxon>
        <taxon>Metazoa</taxon>
        <taxon>Ecdysozoa</taxon>
        <taxon>Nematoda</taxon>
        <taxon>Chromadorea</taxon>
        <taxon>Rhabditida</taxon>
        <taxon>Tylenchina</taxon>
        <taxon>Panagrolaimomorpha</taxon>
        <taxon>Panagrolaimoidea</taxon>
        <taxon>Panagrolaimidae</taxon>
        <taxon>Panagrolaimus</taxon>
    </lineage>
</organism>
<proteinExistence type="predicted"/>
<reference evidence="2" key="1">
    <citation type="submission" date="2022-11" db="UniProtKB">
        <authorList>
            <consortium name="WormBaseParasite"/>
        </authorList>
    </citation>
    <scope>IDENTIFICATION</scope>
</reference>